<evidence type="ECO:0000313" key="2">
    <source>
        <dbReference type="Proteomes" id="UP001597511"/>
    </source>
</evidence>
<comment type="caution">
    <text evidence="1">The sequence shown here is derived from an EMBL/GenBank/DDBJ whole genome shotgun (WGS) entry which is preliminary data.</text>
</comment>
<accession>A0ABW6A3S5</accession>
<organism evidence="1 2">
    <name type="scientific">Terrimonas rubra</name>
    <dbReference type="NCBI Taxonomy" id="1035890"/>
    <lineage>
        <taxon>Bacteria</taxon>
        <taxon>Pseudomonadati</taxon>
        <taxon>Bacteroidota</taxon>
        <taxon>Chitinophagia</taxon>
        <taxon>Chitinophagales</taxon>
        <taxon>Chitinophagaceae</taxon>
        <taxon>Terrimonas</taxon>
    </lineage>
</organism>
<dbReference type="RefSeq" id="WP_386097753.1">
    <property type="nucleotide sequence ID" value="NZ_JBHUOZ010000003.1"/>
</dbReference>
<keyword evidence="2" id="KW-1185">Reference proteome</keyword>
<protein>
    <submittedName>
        <fullName evidence="1">Uncharacterized protein</fullName>
    </submittedName>
</protein>
<dbReference type="Proteomes" id="UP001597511">
    <property type="component" value="Unassembled WGS sequence"/>
</dbReference>
<reference evidence="2" key="1">
    <citation type="journal article" date="2019" name="Int. J. Syst. Evol. Microbiol.">
        <title>The Global Catalogue of Microorganisms (GCM) 10K type strain sequencing project: providing services to taxonomists for standard genome sequencing and annotation.</title>
        <authorList>
            <consortium name="The Broad Institute Genomics Platform"/>
            <consortium name="The Broad Institute Genome Sequencing Center for Infectious Disease"/>
            <person name="Wu L."/>
            <person name="Ma J."/>
        </authorList>
    </citation>
    <scope>NUCLEOTIDE SEQUENCE [LARGE SCALE GENOMIC DNA]</scope>
    <source>
        <strain evidence="2">KCTC 23299</strain>
    </source>
</reference>
<proteinExistence type="predicted"/>
<name>A0ABW6A3S5_9BACT</name>
<gene>
    <name evidence="1" type="ORF">ACFS6H_09695</name>
</gene>
<sequence length="184" mass="22052">MPEQKMRKIQDETINWTEEITKAEDLYKFQPELTAKLDNQKEDFTDVTLLEIVLWKTNRYPEIKDDIVEQINMLRNNYSEERAKEVLRKLLLLKGFDLPMASTVLRFAVPLHLQIIDKRVYRFINEDVNEFKVPYNNEGKVQLYFSYIAKLKEVCTQKNIPFEKADRILYQLDKNLNSEIPIKY</sequence>
<dbReference type="EMBL" id="JBHUOZ010000003">
    <property type="protein sequence ID" value="MFD2919980.1"/>
    <property type="molecule type" value="Genomic_DNA"/>
</dbReference>
<evidence type="ECO:0000313" key="1">
    <source>
        <dbReference type="EMBL" id="MFD2919980.1"/>
    </source>
</evidence>